<keyword evidence="3" id="KW-1185">Reference proteome</keyword>
<dbReference type="InterPro" id="IPR037401">
    <property type="entry name" value="SnoaL-like"/>
</dbReference>
<dbReference type="InterPro" id="IPR032710">
    <property type="entry name" value="NTF2-like_dom_sf"/>
</dbReference>
<sequence>MSAEYADAVARIRDTIAAYAQAVDDARTEDVVATFLPDGSASFPGSEVLHGHDAIRATYSKLTPGVPQRHVVLNIHVTDFDGESASATSDLLFLVKAEKGWRVQLVGRYTDRLRASGEAWLFASRELVFV</sequence>
<evidence type="ECO:0000259" key="1">
    <source>
        <dbReference type="Pfam" id="PF13577"/>
    </source>
</evidence>
<gene>
    <name evidence="2" type="ORF">BL253_12285</name>
</gene>
<evidence type="ECO:0000313" key="3">
    <source>
        <dbReference type="Proteomes" id="UP000188929"/>
    </source>
</evidence>
<evidence type="ECO:0000313" key="2">
    <source>
        <dbReference type="EMBL" id="ONH30867.1"/>
    </source>
</evidence>
<name>A0A1V2ICN5_9ACTN</name>
<organism evidence="2 3">
    <name type="scientific">Pseudofrankia asymbiotica</name>
    <dbReference type="NCBI Taxonomy" id="1834516"/>
    <lineage>
        <taxon>Bacteria</taxon>
        <taxon>Bacillati</taxon>
        <taxon>Actinomycetota</taxon>
        <taxon>Actinomycetes</taxon>
        <taxon>Frankiales</taxon>
        <taxon>Frankiaceae</taxon>
        <taxon>Pseudofrankia</taxon>
    </lineage>
</organism>
<dbReference type="SUPFAM" id="SSF54427">
    <property type="entry name" value="NTF2-like"/>
    <property type="match status" value="1"/>
</dbReference>
<dbReference type="RefSeq" id="WP_076816517.1">
    <property type="nucleotide sequence ID" value="NZ_MOMC01000022.1"/>
</dbReference>
<dbReference type="AlphaFoldDB" id="A0A1V2ICN5"/>
<feature type="domain" description="SnoaL-like" evidence="1">
    <location>
        <begin position="6"/>
        <end position="125"/>
    </location>
</feature>
<proteinExistence type="predicted"/>
<dbReference type="Gene3D" id="3.10.450.50">
    <property type="match status" value="1"/>
</dbReference>
<reference evidence="3" key="1">
    <citation type="submission" date="2016-10" db="EMBL/GenBank/DDBJ databases">
        <title>Frankia sp. NRRL B-16386 Genome sequencing.</title>
        <authorList>
            <person name="Ghodhbane-Gtari F."/>
            <person name="Swanson E."/>
            <person name="Gueddou A."/>
            <person name="Hezbri K."/>
            <person name="Ktari K."/>
            <person name="Nouioui I."/>
            <person name="Morris K."/>
            <person name="Simpson S."/>
            <person name="Abebe-Akele F."/>
            <person name="Thomas K."/>
            <person name="Gtari M."/>
            <person name="Tisa L.S."/>
        </authorList>
    </citation>
    <scope>NUCLEOTIDE SEQUENCE [LARGE SCALE GENOMIC DNA]</scope>
    <source>
        <strain evidence="3">NRRL B-16386</strain>
    </source>
</reference>
<dbReference type="OrthoDB" id="4555743at2"/>
<dbReference type="Pfam" id="PF13577">
    <property type="entry name" value="SnoaL_4"/>
    <property type="match status" value="1"/>
</dbReference>
<dbReference type="Proteomes" id="UP000188929">
    <property type="component" value="Unassembled WGS sequence"/>
</dbReference>
<dbReference type="STRING" id="1834516.BL253_12285"/>
<dbReference type="EMBL" id="MOMC01000022">
    <property type="protein sequence ID" value="ONH30867.1"/>
    <property type="molecule type" value="Genomic_DNA"/>
</dbReference>
<dbReference type="CDD" id="cd00531">
    <property type="entry name" value="NTF2_like"/>
    <property type="match status" value="1"/>
</dbReference>
<accession>A0A1V2ICN5</accession>
<comment type="caution">
    <text evidence="2">The sequence shown here is derived from an EMBL/GenBank/DDBJ whole genome shotgun (WGS) entry which is preliminary data.</text>
</comment>
<protein>
    <recommendedName>
        <fullName evidence="1">SnoaL-like domain-containing protein</fullName>
    </recommendedName>
</protein>